<name>A0AC61S3L6_9BACT</name>
<dbReference type="EMBL" id="SSTG01000195">
    <property type="protein sequence ID" value="THG43053.1"/>
    <property type="molecule type" value="Genomic_DNA"/>
</dbReference>
<proteinExistence type="predicted"/>
<comment type="caution">
    <text evidence="1">The sequence shown here is derived from an EMBL/GenBank/DDBJ whole genome shotgun (WGS) entry which is preliminary data.</text>
</comment>
<evidence type="ECO:0000313" key="1">
    <source>
        <dbReference type="EMBL" id="THG43053.1"/>
    </source>
</evidence>
<organism evidence="1 2">
    <name type="scientific">Muribaculum caecicola</name>
    <dbReference type="NCBI Taxonomy" id="3038144"/>
    <lineage>
        <taxon>Bacteria</taxon>
        <taxon>Pseudomonadati</taxon>
        <taxon>Bacteroidota</taxon>
        <taxon>Bacteroidia</taxon>
        <taxon>Bacteroidales</taxon>
        <taxon>Muribaculaceae</taxon>
        <taxon>Muribaculum</taxon>
    </lineage>
</organism>
<evidence type="ECO:0000313" key="2">
    <source>
        <dbReference type="Proteomes" id="UP000305401"/>
    </source>
</evidence>
<reference evidence="1" key="1">
    <citation type="submission" date="2019-04" db="EMBL/GenBank/DDBJ databases">
        <title>Microbes associate with the intestines of laboratory mice.</title>
        <authorList>
            <person name="Navarre W."/>
            <person name="Wong E."/>
            <person name="Huang K.C."/>
            <person name="Tropini C."/>
            <person name="Ng K."/>
            <person name="Yu B."/>
        </authorList>
    </citation>
    <scope>NUCLEOTIDE SEQUENCE</scope>
    <source>
        <strain evidence="1">NM86_A22</strain>
    </source>
</reference>
<protein>
    <submittedName>
        <fullName evidence="1">Type I restriction enzyme HsdR N-terminal domain-containing protein</fullName>
    </submittedName>
</protein>
<accession>A0AC61S3L6</accession>
<sequence>MHLNLPKTNLQLHTDSFGNRTVFDRLRKKYVALTPEEWVRQNFVEYLINNKGFPAGLMANEIAITLNGTRRRCDTVIMDHFGKPTAIIEYKAPHVAITQTVFDQIVRYNMVLCVKCLIVSNGKQHYCCLIDYSDKPSYRFIPEVPDYETICRL</sequence>
<keyword evidence="2" id="KW-1185">Reference proteome</keyword>
<dbReference type="Proteomes" id="UP000305401">
    <property type="component" value="Unassembled WGS sequence"/>
</dbReference>
<gene>
    <name evidence="1" type="ORF">E5990_10455</name>
</gene>